<protein>
    <submittedName>
        <fullName evidence="13 14">Otopetrin-1-like</fullName>
    </submittedName>
</protein>
<feature type="transmembrane region" description="Helical" evidence="11">
    <location>
        <begin position="113"/>
        <end position="131"/>
    </location>
</feature>
<feature type="transmembrane region" description="Helical" evidence="11">
    <location>
        <begin position="252"/>
        <end position="273"/>
    </location>
</feature>
<feature type="transmembrane region" description="Helical" evidence="11">
    <location>
        <begin position="285"/>
        <end position="308"/>
    </location>
</feature>
<evidence type="ECO:0000256" key="7">
    <source>
        <dbReference type="ARBA" id="ARBA00022989"/>
    </source>
</evidence>
<evidence type="ECO:0000313" key="14">
    <source>
        <dbReference type="RefSeq" id="XP_022235875.1"/>
    </source>
</evidence>
<reference evidence="13 14" key="1">
    <citation type="submission" date="2025-05" db="UniProtKB">
        <authorList>
            <consortium name="RefSeq"/>
        </authorList>
    </citation>
    <scope>IDENTIFICATION</scope>
    <source>
        <tissue evidence="13 14">Muscle</tissue>
    </source>
</reference>
<dbReference type="RefSeq" id="XP_022235875.1">
    <property type="nucleotide sequence ID" value="XM_022380167.1"/>
</dbReference>
<dbReference type="Pfam" id="PF03189">
    <property type="entry name" value="Otopetrin"/>
    <property type="match status" value="2"/>
</dbReference>
<feature type="transmembrane region" description="Helical" evidence="11">
    <location>
        <begin position="81"/>
        <end position="101"/>
    </location>
</feature>
<feature type="transmembrane region" description="Helical" evidence="11">
    <location>
        <begin position="392"/>
        <end position="410"/>
    </location>
</feature>
<keyword evidence="9 11" id="KW-0472">Membrane</keyword>
<feature type="transmembrane region" description="Helical" evidence="11">
    <location>
        <begin position="349"/>
        <end position="371"/>
    </location>
</feature>
<evidence type="ECO:0000256" key="6">
    <source>
        <dbReference type="ARBA" id="ARBA00022781"/>
    </source>
</evidence>
<keyword evidence="12" id="KW-1185">Reference proteome</keyword>
<keyword evidence="4" id="KW-1003">Cell membrane</keyword>
<keyword evidence="8" id="KW-0406">Ion transport</keyword>
<keyword evidence="6" id="KW-0375">Hydrogen ion transport</keyword>
<keyword evidence="7 11" id="KW-1133">Transmembrane helix</keyword>
<gene>
    <name evidence="13 14 15" type="primary">LOC106476235</name>
</gene>
<dbReference type="Proteomes" id="UP000694941">
    <property type="component" value="Unplaced"/>
</dbReference>
<proteinExistence type="inferred from homology"/>
<feature type="transmembrane region" description="Helical" evidence="11">
    <location>
        <begin position="430"/>
        <end position="454"/>
    </location>
</feature>
<feature type="transmembrane region" description="Helical" evidence="11">
    <location>
        <begin position="42"/>
        <end position="61"/>
    </location>
</feature>
<keyword evidence="5 11" id="KW-0812">Transmembrane</keyword>
<dbReference type="RefSeq" id="XP_022235876.1">
    <property type="nucleotide sequence ID" value="XM_022380168.1"/>
</dbReference>
<accession>A0ABM1RWX0</accession>
<feature type="transmembrane region" description="Helical" evidence="11">
    <location>
        <begin position="186"/>
        <end position="205"/>
    </location>
</feature>
<evidence type="ECO:0000256" key="9">
    <source>
        <dbReference type="ARBA" id="ARBA00023136"/>
    </source>
</evidence>
<organism evidence="12 14">
    <name type="scientific">Limulus polyphemus</name>
    <name type="common">Atlantic horseshoe crab</name>
    <dbReference type="NCBI Taxonomy" id="6850"/>
    <lineage>
        <taxon>Eukaryota</taxon>
        <taxon>Metazoa</taxon>
        <taxon>Ecdysozoa</taxon>
        <taxon>Arthropoda</taxon>
        <taxon>Chelicerata</taxon>
        <taxon>Merostomata</taxon>
        <taxon>Xiphosura</taxon>
        <taxon>Limulidae</taxon>
        <taxon>Limulus</taxon>
    </lineage>
</organism>
<evidence type="ECO:0000256" key="1">
    <source>
        <dbReference type="ARBA" id="ARBA00004651"/>
    </source>
</evidence>
<comment type="subcellular location">
    <subcellularLocation>
        <location evidence="1">Cell membrane</location>
        <topology evidence="1">Multi-pass membrane protein</topology>
    </subcellularLocation>
</comment>
<name>A0ABM1RWX0_LIMPO</name>
<evidence type="ECO:0000313" key="15">
    <source>
        <dbReference type="RefSeq" id="XP_022235876.1"/>
    </source>
</evidence>
<dbReference type="GeneID" id="106476235"/>
<dbReference type="PANTHER" id="PTHR21522:SF58">
    <property type="entry name" value="AGAP000074-PA"/>
    <property type="match status" value="1"/>
</dbReference>
<evidence type="ECO:0000313" key="13">
    <source>
        <dbReference type="RefSeq" id="XP_013792354.2"/>
    </source>
</evidence>
<dbReference type="RefSeq" id="XP_013792354.2">
    <property type="nucleotide sequence ID" value="XM_013936900.2"/>
</dbReference>
<dbReference type="InterPro" id="IPR004878">
    <property type="entry name" value="Otopetrin"/>
</dbReference>
<evidence type="ECO:0000256" key="11">
    <source>
        <dbReference type="SAM" id="Phobius"/>
    </source>
</evidence>
<sequence>MQDEMDRRSQTTVTLCNSATVLKNSLEKPSYMFLRGRHSGSFYLKIGMAAFCFGHLIYEGLQLGQQVIYLTQQGTDCVDVAAIVLHIITPIYSFYQLFFCFKYANVIINRMKVLSRFGVMHLLGTSLYFWLSTIFEDVIQNYLLIVSDETVTTNNTTDLKPFISSNTECLKTYFVLSPYSLQAVPYLYPFTIEYNLLLAGVWFIAWQNIGKDHRHAEAWHLTQKVNMEEEDDIKFESNLVLSVDCHSANRGLFAGLFLLFVTTVTVIVFFVSINNDEYIQTGVDLYVAQEICLVILGLISLSLAYPLVAKLDINLHPITFLDDLLMFLPLPFFFINGILTVWAELQDSNYVRVVLSILLNIQVIFQTVFVSNGLRRCSNSYDLRYQKPGRELITFLIILNLAMWIVNTFQHKNAEPYQAPEHHYGTQWMFVAHATLPLMLFYRFHSSVCLADVWQSAYKKGE</sequence>
<feature type="transmembrane region" description="Helical" evidence="11">
    <location>
        <begin position="320"/>
        <end position="343"/>
    </location>
</feature>
<evidence type="ECO:0000313" key="12">
    <source>
        <dbReference type="Proteomes" id="UP000694941"/>
    </source>
</evidence>
<evidence type="ECO:0000256" key="5">
    <source>
        <dbReference type="ARBA" id="ARBA00022692"/>
    </source>
</evidence>
<evidence type="ECO:0000256" key="10">
    <source>
        <dbReference type="ARBA" id="ARBA00023303"/>
    </source>
</evidence>
<evidence type="ECO:0000256" key="8">
    <source>
        <dbReference type="ARBA" id="ARBA00023065"/>
    </source>
</evidence>
<keyword evidence="10" id="KW-0407">Ion channel</keyword>
<comment type="similarity">
    <text evidence="2">Belongs to the otopetrin family.</text>
</comment>
<evidence type="ECO:0000256" key="3">
    <source>
        <dbReference type="ARBA" id="ARBA00022448"/>
    </source>
</evidence>
<evidence type="ECO:0000256" key="2">
    <source>
        <dbReference type="ARBA" id="ARBA00006513"/>
    </source>
</evidence>
<evidence type="ECO:0000256" key="4">
    <source>
        <dbReference type="ARBA" id="ARBA00022475"/>
    </source>
</evidence>
<dbReference type="PANTHER" id="PTHR21522">
    <property type="entry name" value="PROTON CHANNEL OTOP"/>
    <property type="match status" value="1"/>
</dbReference>
<keyword evidence="3" id="KW-0813">Transport</keyword>